<dbReference type="GO" id="GO:0043186">
    <property type="term" value="C:P granule"/>
    <property type="evidence" value="ECO:0007669"/>
    <property type="project" value="UniProtKB-ARBA"/>
</dbReference>
<dbReference type="AlphaFoldDB" id="A0A238BKD0"/>
<evidence type="ECO:0000256" key="1">
    <source>
        <dbReference type="ARBA" id="ARBA00012552"/>
    </source>
</evidence>
<feature type="domain" description="Helicase C-terminal" evidence="9">
    <location>
        <begin position="310"/>
        <end position="450"/>
    </location>
</feature>
<dbReference type="GO" id="GO:0016787">
    <property type="term" value="F:hydrolase activity"/>
    <property type="evidence" value="ECO:0007669"/>
    <property type="project" value="UniProtKB-KW"/>
</dbReference>
<evidence type="ECO:0000259" key="8">
    <source>
        <dbReference type="PROSITE" id="PS51192"/>
    </source>
</evidence>
<reference evidence="10 11" key="1">
    <citation type="submission" date="2015-12" db="EMBL/GenBank/DDBJ databases">
        <title>Draft genome of the nematode, Onchocerca flexuosa.</title>
        <authorList>
            <person name="Mitreva M."/>
        </authorList>
    </citation>
    <scope>NUCLEOTIDE SEQUENCE [LARGE SCALE GENOMIC DNA]</scope>
    <source>
        <strain evidence="10">Red Deer</strain>
    </source>
</reference>
<dbReference type="InterPro" id="IPR001650">
    <property type="entry name" value="Helicase_C-like"/>
</dbReference>
<accession>A0A238BKD0</accession>
<comment type="similarity">
    <text evidence="6">Belongs to the DEAD box helicase family.</text>
</comment>
<dbReference type="InterPro" id="IPR011545">
    <property type="entry name" value="DEAD/DEAH_box_helicase_dom"/>
</dbReference>
<dbReference type="PROSITE" id="PS51192">
    <property type="entry name" value="HELICASE_ATP_BIND_1"/>
    <property type="match status" value="1"/>
</dbReference>
<dbReference type="GO" id="GO:0005524">
    <property type="term" value="F:ATP binding"/>
    <property type="evidence" value="ECO:0007669"/>
    <property type="project" value="UniProtKB-KW"/>
</dbReference>
<dbReference type="OrthoDB" id="196131at2759"/>
<organism evidence="10 11">
    <name type="scientific">Onchocerca flexuosa</name>
    <dbReference type="NCBI Taxonomy" id="387005"/>
    <lineage>
        <taxon>Eukaryota</taxon>
        <taxon>Metazoa</taxon>
        <taxon>Ecdysozoa</taxon>
        <taxon>Nematoda</taxon>
        <taxon>Chromadorea</taxon>
        <taxon>Rhabditida</taxon>
        <taxon>Spirurina</taxon>
        <taxon>Spiruromorpha</taxon>
        <taxon>Filarioidea</taxon>
        <taxon>Onchocercidae</taxon>
        <taxon>Onchocerca</taxon>
    </lineage>
</organism>
<keyword evidence="4 6" id="KW-0347">Helicase</keyword>
<dbReference type="PROSITE" id="PS00039">
    <property type="entry name" value="DEAD_ATP_HELICASE"/>
    <property type="match status" value="1"/>
</dbReference>
<dbReference type="PROSITE" id="PS51194">
    <property type="entry name" value="HELICASE_CTER"/>
    <property type="match status" value="1"/>
</dbReference>
<keyword evidence="5 6" id="KW-0067">ATP-binding</keyword>
<dbReference type="Pfam" id="PF00270">
    <property type="entry name" value="DEAD"/>
    <property type="match status" value="1"/>
</dbReference>
<keyword evidence="3 6" id="KW-0378">Hydrolase</keyword>
<feature type="domain" description="Helicase ATP-binding" evidence="8">
    <location>
        <begin position="106"/>
        <end position="285"/>
    </location>
</feature>
<dbReference type="PANTHER" id="PTHR47958">
    <property type="entry name" value="ATP-DEPENDENT RNA HELICASE DBP3"/>
    <property type="match status" value="1"/>
</dbReference>
<sequence>MRREENRNGGSTYVGRAFQHGAKPGRFSSHIPEDRSIEEMYNEDAENAKYEISDLDQEVTITGVPEFQKLLKLEDWNNAGFGDLLLRNIIKKSHFPKPRRIQAAVIPLIQNGWDIVGQAETGSGKTAAFVLPIINYIMSKGEPNDSKCAPIALILAPTRELVGQLYNQTRKFADGTGVTVAKAYGQYDWLKNLMELERGCNMLFATMGRLKDFVEKKKVKLHNISFFVLDEADRMLNQDSFQNDIMNLVHSSGFPSDRQTLLFSATFEREVQELAAKVLKNEHAFVSNGKVAAANPLVEQNFIEVTSENKFDKLIELLEEDRMDNGDVVRTLVFVQRKQMADVIALNLVQKNIQSSSISGDRVQKQREEALADFRKGKIKVLVATDVINYDMPNDCVTYVHRIGRTGRLHRGKATSFINRAKQDPVLIAEVVQVVREVQQIPPDFLLDIANRRAGFMGSQRMFWSSY</sequence>
<dbReference type="Gene3D" id="3.40.50.300">
    <property type="entry name" value="P-loop containing nucleotide triphosphate hydrolases"/>
    <property type="match status" value="2"/>
</dbReference>
<keyword evidence="11" id="KW-1185">Reference proteome</keyword>
<dbReference type="InterPro" id="IPR027417">
    <property type="entry name" value="P-loop_NTPase"/>
</dbReference>
<dbReference type="EMBL" id="KZ270328">
    <property type="protein sequence ID" value="OZC05919.1"/>
    <property type="molecule type" value="Genomic_DNA"/>
</dbReference>
<dbReference type="EC" id="3.6.4.13" evidence="1"/>
<evidence type="ECO:0000256" key="7">
    <source>
        <dbReference type="SAM" id="MobiDB-lite"/>
    </source>
</evidence>
<evidence type="ECO:0000256" key="6">
    <source>
        <dbReference type="RuleBase" id="RU000492"/>
    </source>
</evidence>
<dbReference type="Pfam" id="PF00271">
    <property type="entry name" value="Helicase_C"/>
    <property type="match status" value="1"/>
</dbReference>
<dbReference type="SUPFAM" id="SSF52540">
    <property type="entry name" value="P-loop containing nucleoside triphosphate hydrolases"/>
    <property type="match status" value="1"/>
</dbReference>
<evidence type="ECO:0000313" key="11">
    <source>
        <dbReference type="Proteomes" id="UP000242913"/>
    </source>
</evidence>
<evidence type="ECO:0000313" key="10">
    <source>
        <dbReference type="EMBL" id="OZC05919.1"/>
    </source>
</evidence>
<evidence type="ECO:0000256" key="2">
    <source>
        <dbReference type="ARBA" id="ARBA00022741"/>
    </source>
</evidence>
<dbReference type="GO" id="GO:0003676">
    <property type="term" value="F:nucleic acid binding"/>
    <property type="evidence" value="ECO:0007669"/>
    <property type="project" value="InterPro"/>
</dbReference>
<dbReference type="SMART" id="SM00490">
    <property type="entry name" value="HELICc"/>
    <property type="match status" value="1"/>
</dbReference>
<evidence type="ECO:0000259" key="9">
    <source>
        <dbReference type="PROSITE" id="PS51194"/>
    </source>
</evidence>
<name>A0A238BKD0_9BILA</name>
<evidence type="ECO:0000256" key="4">
    <source>
        <dbReference type="ARBA" id="ARBA00022806"/>
    </source>
</evidence>
<protein>
    <recommendedName>
        <fullName evidence="1">RNA helicase</fullName>
        <ecNumber evidence="1">3.6.4.13</ecNumber>
    </recommendedName>
</protein>
<dbReference type="SMART" id="SM00487">
    <property type="entry name" value="DEXDc"/>
    <property type="match status" value="1"/>
</dbReference>
<dbReference type="GO" id="GO:0003724">
    <property type="term" value="F:RNA helicase activity"/>
    <property type="evidence" value="ECO:0007669"/>
    <property type="project" value="UniProtKB-EC"/>
</dbReference>
<evidence type="ECO:0000256" key="5">
    <source>
        <dbReference type="ARBA" id="ARBA00022840"/>
    </source>
</evidence>
<evidence type="ECO:0000256" key="3">
    <source>
        <dbReference type="ARBA" id="ARBA00022801"/>
    </source>
</evidence>
<gene>
    <name evidence="10" type="ORF">X798_07104</name>
</gene>
<dbReference type="Proteomes" id="UP000242913">
    <property type="component" value="Unassembled WGS sequence"/>
</dbReference>
<proteinExistence type="inferred from homology"/>
<keyword evidence="2 6" id="KW-0547">Nucleotide-binding</keyword>
<dbReference type="CDD" id="cd18787">
    <property type="entry name" value="SF2_C_DEAD"/>
    <property type="match status" value="1"/>
</dbReference>
<dbReference type="InterPro" id="IPR014001">
    <property type="entry name" value="Helicase_ATP-bd"/>
</dbReference>
<dbReference type="InterPro" id="IPR000629">
    <property type="entry name" value="RNA-helicase_DEAD-box_CS"/>
</dbReference>
<feature type="region of interest" description="Disordered" evidence="7">
    <location>
        <begin position="1"/>
        <end position="32"/>
    </location>
</feature>